<evidence type="ECO:0008006" key="4">
    <source>
        <dbReference type="Google" id="ProtNLM"/>
    </source>
</evidence>
<organism evidence="2 3">
    <name type="scientific">Cryptococcus depauperatus CBS 7841</name>
    <dbReference type="NCBI Taxonomy" id="1295531"/>
    <lineage>
        <taxon>Eukaryota</taxon>
        <taxon>Fungi</taxon>
        <taxon>Dikarya</taxon>
        <taxon>Basidiomycota</taxon>
        <taxon>Agaricomycotina</taxon>
        <taxon>Tremellomycetes</taxon>
        <taxon>Tremellales</taxon>
        <taxon>Cryptococcaceae</taxon>
        <taxon>Cryptococcus</taxon>
    </lineage>
</organism>
<protein>
    <recommendedName>
        <fullName evidence="4">Kinase</fullName>
    </recommendedName>
</protein>
<keyword evidence="3" id="KW-1185">Reference proteome</keyword>
<reference evidence="2" key="3">
    <citation type="submission" date="2024-01" db="EMBL/GenBank/DDBJ databases">
        <authorList>
            <person name="Coelho M.A."/>
            <person name="David-Palma M."/>
            <person name="Shea T."/>
            <person name="Sun S."/>
            <person name="Cuomo C.A."/>
            <person name="Heitman J."/>
        </authorList>
    </citation>
    <scope>NUCLEOTIDE SEQUENCE</scope>
    <source>
        <strain evidence="2">CBS 7841</strain>
    </source>
</reference>
<sequence length="168" mass="18821">MCVVFDNLDRGLDVEMSADFKASTRLSGSRAAKSNPIKYKQQRISPQGSTSDKYGLSVFDQLPPGSEHFHSKTMSSTYSDVFEYLYKIEKDTLDSVLEIRKQAEELATAVDTTEWDFAGSLILFFVGRVKSGKKKTQVGFIDFTHAEPHESELGPEGIQEGFKPLNRL</sequence>
<dbReference type="GeneID" id="91087199"/>
<accession>A0AAJ8M181</accession>
<proteinExistence type="predicted"/>
<dbReference type="KEGG" id="cdep:91087199"/>
<dbReference type="Gene3D" id="3.30.470.160">
    <property type="entry name" value="Inositol polyphosphate kinase"/>
    <property type="match status" value="1"/>
</dbReference>
<dbReference type="EMBL" id="CP143786">
    <property type="protein sequence ID" value="WVN87793.1"/>
    <property type="molecule type" value="Genomic_DNA"/>
</dbReference>
<dbReference type="RefSeq" id="XP_066068493.1">
    <property type="nucleotide sequence ID" value="XM_066212396.1"/>
</dbReference>
<evidence type="ECO:0000313" key="2">
    <source>
        <dbReference type="EMBL" id="WVN87793.1"/>
    </source>
</evidence>
<dbReference type="Proteomes" id="UP000094043">
    <property type="component" value="Chromosome 3"/>
</dbReference>
<name>A0AAJ8M181_9TREE</name>
<feature type="region of interest" description="Disordered" evidence="1">
    <location>
        <begin position="32"/>
        <end position="51"/>
    </location>
</feature>
<dbReference type="InterPro" id="IPR038286">
    <property type="entry name" value="IPK_sf"/>
</dbReference>
<dbReference type="SUPFAM" id="SSF56104">
    <property type="entry name" value="SAICAR synthase-like"/>
    <property type="match status" value="1"/>
</dbReference>
<feature type="compositionally biased region" description="Polar residues" evidence="1">
    <location>
        <begin position="42"/>
        <end position="51"/>
    </location>
</feature>
<dbReference type="AlphaFoldDB" id="A0AAJ8M181"/>
<evidence type="ECO:0000313" key="3">
    <source>
        <dbReference type="Proteomes" id="UP000094043"/>
    </source>
</evidence>
<gene>
    <name evidence="2" type="ORF">L203_102988</name>
</gene>
<reference evidence="2" key="1">
    <citation type="submission" date="2016-06" db="EMBL/GenBank/DDBJ databases">
        <authorList>
            <person name="Cuomo C."/>
            <person name="Litvintseva A."/>
            <person name="Heitman J."/>
            <person name="Chen Y."/>
            <person name="Sun S."/>
            <person name="Springer D."/>
            <person name="Dromer F."/>
            <person name="Young S."/>
            <person name="Zeng Q."/>
            <person name="Chapman S."/>
            <person name="Gujja S."/>
            <person name="Saif S."/>
            <person name="Birren B."/>
        </authorList>
    </citation>
    <scope>NUCLEOTIDE SEQUENCE</scope>
    <source>
        <strain evidence="2">CBS 7841</strain>
    </source>
</reference>
<evidence type="ECO:0000256" key="1">
    <source>
        <dbReference type="SAM" id="MobiDB-lite"/>
    </source>
</evidence>
<reference evidence="2" key="2">
    <citation type="journal article" date="2022" name="Elife">
        <title>Obligate sexual reproduction of a homothallic fungus closely related to the Cryptococcus pathogenic species complex.</title>
        <authorList>
            <person name="Passer A.R."/>
            <person name="Clancey S.A."/>
            <person name="Shea T."/>
            <person name="David-Palma M."/>
            <person name="Averette A.F."/>
            <person name="Boekhout T."/>
            <person name="Porcel B.M."/>
            <person name="Nowrousian M."/>
            <person name="Cuomo C.A."/>
            <person name="Sun S."/>
            <person name="Heitman J."/>
            <person name="Coelho M.A."/>
        </authorList>
    </citation>
    <scope>NUCLEOTIDE SEQUENCE</scope>
    <source>
        <strain evidence="2">CBS 7841</strain>
    </source>
</reference>